<feature type="transmembrane region" description="Helical" evidence="1">
    <location>
        <begin position="40"/>
        <end position="60"/>
    </location>
</feature>
<sequence length="73" mass="8263">MATLVGAVFLLEGIVSVLYSFLQVKTLLRFSDGRCLRFDAIFLIGGFILKTLPYACLWSVHKKSELLLGAWRR</sequence>
<evidence type="ECO:0000256" key="1">
    <source>
        <dbReference type="SAM" id="Phobius"/>
    </source>
</evidence>
<proteinExistence type="predicted"/>
<evidence type="ECO:0000313" key="3">
    <source>
        <dbReference type="Proteomes" id="UP000026961"/>
    </source>
</evidence>
<dbReference type="Proteomes" id="UP000026961">
    <property type="component" value="Chromosome 9"/>
</dbReference>
<dbReference type="EnsemblPlants" id="OGLUM09G05590.1">
    <property type="protein sequence ID" value="OGLUM09G05590.1"/>
    <property type="gene ID" value="OGLUM09G05590"/>
</dbReference>
<dbReference type="Gramene" id="OGLUM09G05590.1">
    <property type="protein sequence ID" value="OGLUM09G05590.1"/>
    <property type="gene ID" value="OGLUM09G05590"/>
</dbReference>
<accession>A0A0E0B164</accession>
<dbReference type="HOGENOM" id="CLU_2708833_0_0_1"/>
<reference evidence="2" key="1">
    <citation type="submission" date="2015-04" db="UniProtKB">
        <authorList>
            <consortium name="EnsemblPlants"/>
        </authorList>
    </citation>
    <scope>IDENTIFICATION</scope>
</reference>
<name>A0A0E0B164_9ORYZ</name>
<dbReference type="AlphaFoldDB" id="A0A0E0B164"/>
<protein>
    <submittedName>
        <fullName evidence="2">Uncharacterized protein</fullName>
    </submittedName>
</protein>
<keyword evidence="1" id="KW-0472">Membrane</keyword>
<keyword evidence="3" id="KW-1185">Reference proteome</keyword>
<keyword evidence="1" id="KW-0812">Transmembrane</keyword>
<feature type="transmembrane region" description="Helical" evidence="1">
    <location>
        <begin position="6"/>
        <end position="28"/>
    </location>
</feature>
<reference evidence="2" key="2">
    <citation type="submission" date="2018-05" db="EMBL/GenBank/DDBJ databases">
        <title>OgluRS3 (Oryza glumaepatula Reference Sequence Version 3).</title>
        <authorList>
            <person name="Zhang J."/>
            <person name="Kudrna D."/>
            <person name="Lee S."/>
            <person name="Talag J."/>
            <person name="Welchert J."/>
            <person name="Wing R.A."/>
        </authorList>
    </citation>
    <scope>NUCLEOTIDE SEQUENCE [LARGE SCALE GENOMIC DNA]</scope>
</reference>
<keyword evidence="1" id="KW-1133">Transmembrane helix</keyword>
<organism evidence="2">
    <name type="scientific">Oryza glumipatula</name>
    <dbReference type="NCBI Taxonomy" id="40148"/>
    <lineage>
        <taxon>Eukaryota</taxon>
        <taxon>Viridiplantae</taxon>
        <taxon>Streptophyta</taxon>
        <taxon>Embryophyta</taxon>
        <taxon>Tracheophyta</taxon>
        <taxon>Spermatophyta</taxon>
        <taxon>Magnoliopsida</taxon>
        <taxon>Liliopsida</taxon>
        <taxon>Poales</taxon>
        <taxon>Poaceae</taxon>
        <taxon>BOP clade</taxon>
        <taxon>Oryzoideae</taxon>
        <taxon>Oryzeae</taxon>
        <taxon>Oryzinae</taxon>
        <taxon>Oryza</taxon>
    </lineage>
</organism>
<evidence type="ECO:0000313" key="2">
    <source>
        <dbReference type="EnsemblPlants" id="OGLUM09G05590.1"/>
    </source>
</evidence>